<feature type="transmembrane region" description="Helical" evidence="1">
    <location>
        <begin position="7"/>
        <end position="31"/>
    </location>
</feature>
<keyword evidence="1" id="KW-1133">Transmembrane helix</keyword>
<evidence type="ECO:0000313" key="2">
    <source>
        <dbReference type="EMBL" id="TMI90471.1"/>
    </source>
</evidence>
<gene>
    <name evidence="2" type="ORF">E6H00_06755</name>
</gene>
<evidence type="ECO:0000313" key="3">
    <source>
        <dbReference type="Proteomes" id="UP000318509"/>
    </source>
</evidence>
<dbReference type="AlphaFoldDB" id="A0A537K3W4"/>
<accession>A0A537K3W4</accession>
<evidence type="ECO:0000256" key="1">
    <source>
        <dbReference type="SAM" id="Phobius"/>
    </source>
</evidence>
<proteinExistence type="predicted"/>
<evidence type="ECO:0008006" key="4">
    <source>
        <dbReference type="Google" id="ProtNLM"/>
    </source>
</evidence>
<keyword evidence="1" id="KW-0812">Transmembrane</keyword>
<name>A0A537K3W4_9BACT</name>
<organism evidence="2 3">
    <name type="scientific">Candidatus Segetimicrobium genomatis</name>
    <dbReference type="NCBI Taxonomy" id="2569760"/>
    <lineage>
        <taxon>Bacteria</taxon>
        <taxon>Bacillati</taxon>
        <taxon>Candidatus Sysuimicrobiota</taxon>
        <taxon>Candidatus Sysuimicrobiia</taxon>
        <taxon>Candidatus Sysuimicrobiales</taxon>
        <taxon>Candidatus Segetimicrobiaceae</taxon>
        <taxon>Candidatus Segetimicrobium</taxon>
    </lineage>
</organism>
<reference evidence="2 3" key="1">
    <citation type="journal article" date="2019" name="Nat. Microbiol.">
        <title>Mediterranean grassland soil C-N compound turnover is dependent on rainfall and depth, and is mediated by genomically divergent microorganisms.</title>
        <authorList>
            <person name="Diamond S."/>
            <person name="Andeer P.F."/>
            <person name="Li Z."/>
            <person name="Crits-Christoph A."/>
            <person name="Burstein D."/>
            <person name="Anantharaman K."/>
            <person name="Lane K.R."/>
            <person name="Thomas B.C."/>
            <person name="Pan C."/>
            <person name="Northen T.R."/>
            <person name="Banfield J.F."/>
        </authorList>
    </citation>
    <scope>NUCLEOTIDE SEQUENCE [LARGE SCALE GENOMIC DNA]</scope>
    <source>
        <strain evidence="2">NP_3</strain>
    </source>
</reference>
<comment type="caution">
    <text evidence="2">The sequence shown here is derived from an EMBL/GenBank/DDBJ whole genome shotgun (WGS) entry which is preliminary data.</text>
</comment>
<keyword evidence="1" id="KW-0472">Membrane</keyword>
<sequence>MARGERGAVMIFVLMMIVLICALTIGVMRIIGGGVAGGAQSLEADQVFNIARAGLHYAMGRLQITGAASYAGETVSIANGPAPMGSAAVAVTCIDTGAAPPCSGPYAMYRRIVSTGALPVSGPARTVVAVVQDGGGNNGYGVCSYSSLSIVGPDVTTITGDIGANGAIDVSSMNQPGTYVVAGAPGVFTGKAVAGTTIACSGSCGPQIQGGASPNTAVAICLPLTLPPSSPGTTNKIVALPGFPMDQTTGFTWGDVTVAAGGSSGSCGDTYNTLSIHASDADPNAVTVVQIKSLTMGACTRLAILGVGKVDLRIGSTTTPPTGNVLAIGGSGSSPNDIHFGVTSADRGTVPAPVAPGRLTVWVSSTCTPPGCTCAQNTVTPTCAAAVSHIAGTAIINVPNGSLNLDDSCPVSGTITANWVLLSGCADLDASGYMTTPTSFSILRSWKDQ</sequence>
<protein>
    <recommendedName>
        <fullName evidence="4">Type 4 fimbrial biogenesis protein PilX N-terminal domain-containing protein</fullName>
    </recommendedName>
</protein>
<dbReference type="Proteomes" id="UP000318509">
    <property type="component" value="Unassembled WGS sequence"/>
</dbReference>
<dbReference type="EMBL" id="VBAK01000112">
    <property type="protein sequence ID" value="TMI90471.1"/>
    <property type="molecule type" value="Genomic_DNA"/>
</dbReference>